<keyword evidence="4" id="KW-1185">Reference proteome</keyword>
<comment type="similarity">
    <text evidence="1">Belongs to the peptidase M24 family.</text>
</comment>
<dbReference type="AlphaFoldDB" id="A0A2P6MV17"/>
<gene>
    <name evidence="3" type="ORF">PROFUN_09036</name>
</gene>
<feature type="domain" description="Peptidase M24" evidence="2">
    <location>
        <begin position="31"/>
        <end position="233"/>
    </location>
</feature>
<dbReference type="InterPro" id="IPR036390">
    <property type="entry name" value="WH_DNA-bd_sf"/>
</dbReference>
<dbReference type="NCBIfam" id="TIGR00495">
    <property type="entry name" value="crvDNA_42K"/>
    <property type="match status" value="1"/>
</dbReference>
<dbReference type="InterPro" id="IPR036388">
    <property type="entry name" value="WH-like_DNA-bd_sf"/>
</dbReference>
<dbReference type="InterPro" id="IPR004545">
    <property type="entry name" value="PA2G4"/>
</dbReference>
<dbReference type="PANTHER" id="PTHR10804">
    <property type="entry name" value="PROTEASE FAMILY M24 METHIONYL AMINOPEPTIDASE, AMINOPEPTIDASE P"/>
    <property type="match status" value="1"/>
</dbReference>
<dbReference type="Pfam" id="PF00557">
    <property type="entry name" value="Peptidase_M24"/>
    <property type="match status" value="1"/>
</dbReference>
<dbReference type="SUPFAM" id="SSF55920">
    <property type="entry name" value="Creatinase/aminopeptidase"/>
    <property type="match status" value="1"/>
</dbReference>
<dbReference type="FunFam" id="1.10.10.10:FF:000029">
    <property type="entry name" value="Proliferation-associated 2G4, a"/>
    <property type="match status" value="1"/>
</dbReference>
<reference evidence="3 4" key="1">
    <citation type="journal article" date="2018" name="Genome Biol. Evol.">
        <title>Multiple Roots of Fruiting Body Formation in Amoebozoa.</title>
        <authorList>
            <person name="Hillmann F."/>
            <person name="Forbes G."/>
            <person name="Novohradska S."/>
            <person name="Ferling I."/>
            <person name="Riege K."/>
            <person name="Groth M."/>
            <person name="Westermann M."/>
            <person name="Marz M."/>
            <person name="Spaller T."/>
            <person name="Winckler T."/>
            <person name="Schaap P."/>
            <person name="Glockner G."/>
        </authorList>
    </citation>
    <scope>NUCLEOTIDE SEQUENCE [LARGE SCALE GENOMIC DNA]</scope>
    <source>
        <strain evidence="3 4">Jena</strain>
    </source>
</reference>
<dbReference type="InterPro" id="IPR036005">
    <property type="entry name" value="Creatinase/aminopeptidase-like"/>
</dbReference>
<dbReference type="InParanoid" id="A0A2P6MV17"/>
<evidence type="ECO:0000313" key="3">
    <source>
        <dbReference type="EMBL" id="PRP75550.1"/>
    </source>
</evidence>
<dbReference type="FunCoup" id="A0A2P6MV17">
    <property type="interactions" value="1074"/>
</dbReference>
<proteinExistence type="inferred from homology"/>
<dbReference type="SUPFAM" id="SSF46785">
    <property type="entry name" value="Winged helix' DNA-binding domain"/>
    <property type="match status" value="1"/>
</dbReference>
<dbReference type="Proteomes" id="UP000241769">
    <property type="component" value="Unassembled WGS sequence"/>
</dbReference>
<comment type="caution">
    <text evidence="3">The sequence shown here is derived from an EMBL/GenBank/DDBJ whole genome shotgun (WGS) entry which is preliminary data.</text>
</comment>
<dbReference type="OrthoDB" id="5876363at2759"/>
<dbReference type="Gene3D" id="1.10.10.10">
    <property type="entry name" value="Winged helix-like DNA-binding domain superfamily/Winged helix DNA-binding domain"/>
    <property type="match status" value="1"/>
</dbReference>
<dbReference type="PANTHER" id="PTHR10804:SF11">
    <property type="entry name" value="PROLIFERATION-ASSOCIATED PROTEIN 2G4"/>
    <property type="match status" value="1"/>
</dbReference>
<dbReference type="STRING" id="1890364.A0A2P6MV17"/>
<dbReference type="InterPro" id="IPR047113">
    <property type="entry name" value="PA2G4/ARX1"/>
</dbReference>
<evidence type="ECO:0000259" key="2">
    <source>
        <dbReference type="Pfam" id="PF00557"/>
    </source>
</evidence>
<dbReference type="InterPro" id="IPR000994">
    <property type="entry name" value="Pept_M24"/>
</dbReference>
<evidence type="ECO:0000256" key="1">
    <source>
        <dbReference type="ARBA" id="ARBA00007319"/>
    </source>
</evidence>
<evidence type="ECO:0000313" key="4">
    <source>
        <dbReference type="Proteomes" id="UP000241769"/>
    </source>
</evidence>
<name>A0A2P6MV17_9EUKA</name>
<dbReference type="EMBL" id="MDYQ01000378">
    <property type="protein sequence ID" value="PRP75550.1"/>
    <property type="molecule type" value="Genomic_DNA"/>
</dbReference>
<accession>A0A2P6MV17</accession>
<sequence length="384" mass="41716">MSKKDDMEVDQTEENLKNDIFASKDAYTRYTSAAAIANKVLTEVVKACKAGAVIYDITSAGDKMINDAANAYFGNKKIERGVAFPTCVSVDNCLGHYSPFPTDKTALKEGDLVKIDLGVHLDGYIAVVAHSLVVNNGTDAITGRKADVICAAHYAAEAAHRLIKAGNKNTQVTEAIGQVAKAFNVNPMEGVLSHQLKRHVIDGNNVIMSKPLPDQKAEEFTFEEGQVYAVDIVMSTGEGKSREREVRTTIFKRSVENQYQLKMAASRYLYNEVVHKSATLPFSLAGIPDQGKAKMGITELAKHELVLPYPVLFEKAGEYVAQYKFVVAIMKSSTNKLTGHAMPLVTSENKITDQALLDLLAQPVGKKKKGAAAPAQDTNAMDTN</sequence>
<dbReference type="Gene3D" id="3.90.230.10">
    <property type="entry name" value="Creatinase/methionine aminopeptidase superfamily"/>
    <property type="match status" value="1"/>
</dbReference>
<organism evidence="3 4">
    <name type="scientific">Planoprotostelium fungivorum</name>
    <dbReference type="NCBI Taxonomy" id="1890364"/>
    <lineage>
        <taxon>Eukaryota</taxon>
        <taxon>Amoebozoa</taxon>
        <taxon>Evosea</taxon>
        <taxon>Variosea</taxon>
        <taxon>Cavosteliida</taxon>
        <taxon>Cavosteliaceae</taxon>
        <taxon>Planoprotostelium</taxon>
    </lineage>
</organism>
<dbReference type="CDD" id="cd01089">
    <property type="entry name" value="PA2G4-like"/>
    <property type="match status" value="1"/>
</dbReference>
<protein>
    <submittedName>
        <fullName evidence="3">Proliferation-associated protein 2G4-like</fullName>
    </submittedName>
</protein>
<dbReference type="InterPro" id="IPR001714">
    <property type="entry name" value="Pept_M24_MAP"/>
</dbReference>
<dbReference type="PRINTS" id="PR00599">
    <property type="entry name" value="MAPEPTIDASE"/>
</dbReference>